<organism evidence="1 2">
    <name type="scientific">Cladophialophora carrionii CBS 160.54</name>
    <dbReference type="NCBI Taxonomy" id="1279043"/>
    <lineage>
        <taxon>Eukaryota</taxon>
        <taxon>Fungi</taxon>
        <taxon>Dikarya</taxon>
        <taxon>Ascomycota</taxon>
        <taxon>Pezizomycotina</taxon>
        <taxon>Eurotiomycetes</taxon>
        <taxon>Chaetothyriomycetidae</taxon>
        <taxon>Chaetothyriales</taxon>
        <taxon>Herpotrichiellaceae</taxon>
        <taxon>Cladophialophora</taxon>
    </lineage>
</organism>
<dbReference type="AlphaFoldDB" id="V9DC23"/>
<sequence length="30" mass="3164">MCSLCEARISLCGRLQLQADACPSPTSDGH</sequence>
<dbReference type="GeneID" id="19982306"/>
<gene>
    <name evidence="1" type="ORF">G647_03813</name>
</gene>
<evidence type="ECO:0000313" key="2">
    <source>
        <dbReference type="Proteomes" id="UP000030678"/>
    </source>
</evidence>
<dbReference type="HOGENOM" id="CLU_3406321_0_0_1"/>
<dbReference type="VEuPathDB" id="FungiDB:G647_03813"/>
<dbReference type="RefSeq" id="XP_008726380.1">
    <property type="nucleotide sequence ID" value="XM_008728158.1"/>
</dbReference>
<reference evidence="1 2" key="1">
    <citation type="submission" date="2013-03" db="EMBL/GenBank/DDBJ databases">
        <title>The Genome Sequence of Cladophialophora carrionii CBS 160.54.</title>
        <authorList>
            <consortium name="The Broad Institute Genomics Platform"/>
            <person name="Cuomo C."/>
            <person name="de Hoog S."/>
            <person name="Gorbushina A."/>
            <person name="Walker B."/>
            <person name="Young S.K."/>
            <person name="Zeng Q."/>
            <person name="Gargeya S."/>
            <person name="Fitzgerald M."/>
            <person name="Haas B."/>
            <person name="Abouelleil A."/>
            <person name="Allen A.W."/>
            <person name="Alvarado L."/>
            <person name="Arachchi H.M."/>
            <person name="Berlin A.M."/>
            <person name="Chapman S.B."/>
            <person name="Gainer-Dewar J."/>
            <person name="Goldberg J."/>
            <person name="Griggs A."/>
            <person name="Gujja S."/>
            <person name="Hansen M."/>
            <person name="Howarth C."/>
            <person name="Imamovic A."/>
            <person name="Ireland A."/>
            <person name="Larimer J."/>
            <person name="McCowan C."/>
            <person name="Murphy C."/>
            <person name="Pearson M."/>
            <person name="Poon T.W."/>
            <person name="Priest M."/>
            <person name="Roberts A."/>
            <person name="Saif S."/>
            <person name="Shea T."/>
            <person name="Sisk P."/>
            <person name="Sykes S."/>
            <person name="Wortman J."/>
            <person name="Nusbaum C."/>
            <person name="Birren B."/>
        </authorList>
    </citation>
    <scope>NUCLEOTIDE SEQUENCE [LARGE SCALE GENOMIC DNA]</scope>
    <source>
        <strain evidence="1 2">CBS 160.54</strain>
    </source>
</reference>
<accession>V9DC23</accession>
<proteinExistence type="predicted"/>
<name>V9DC23_9EURO</name>
<dbReference type="Proteomes" id="UP000030678">
    <property type="component" value="Unassembled WGS sequence"/>
</dbReference>
<dbReference type="EMBL" id="KB822704">
    <property type="protein sequence ID" value="ETI24444.1"/>
    <property type="molecule type" value="Genomic_DNA"/>
</dbReference>
<evidence type="ECO:0000313" key="1">
    <source>
        <dbReference type="EMBL" id="ETI24444.1"/>
    </source>
</evidence>
<protein>
    <submittedName>
        <fullName evidence="1">Uncharacterized protein</fullName>
    </submittedName>
</protein>